<evidence type="ECO:0000313" key="1">
    <source>
        <dbReference type="EMBL" id="MEE2566809.1"/>
    </source>
</evidence>
<dbReference type="Proteomes" id="UP001310692">
    <property type="component" value="Unassembled WGS sequence"/>
</dbReference>
<proteinExistence type="predicted"/>
<name>A0ABU7LZ25_9PROT</name>
<sequence length="548" mass="61001">MIGFLGRDYDTRAAVRVTGRPFLVSVEFNEAFPEHLVTQFSCFILPSFRLEKRERQSMGSGKAVILVALLLMVSACSQPGANELRRANEWMEIGETENARTEIYALIQEYPQHIEARRLLAESFFMDARSGRNAATNLERALGVMNEVRRIDPDSEVISEIREGSIRVLNEALLRASDYQLRALLNIAEQVHSVETVDPLLMVMGNPDDTLANRALEIVGVIDPDYIVPRLRALADSSDAHVAERSILLLWEQFGEDSARARAAEIYFARLRNSSQLDGARALARLLRRTGVAELGQPLREFIEGNYRNSRIGGGVVAAFELYSSEFPDEADALVGDYLSGTVRSNISARACSNFGLAVQAHLQRNSSERNIEYARALLGLYVLEQSQRSDCRARLEATANALDNQSWHTLRTFYSPGGWAIFTTMIPGHLNDLRGGANPSSYAARRWDLYADPSGEAARRVQRLLAALGPYSAFSGGRRIRFEPYYLGCETPTECRLYMNLVETSRGNTRGVGRLLVRVQSIGSNADQPWVITGVDTAELDGQNLLE</sequence>
<evidence type="ECO:0000313" key="2">
    <source>
        <dbReference type="Proteomes" id="UP001310692"/>
    </source>
</evidence>
<accession>A0ABU7LZ25</accession>
<comment type="caution">
    <text evidence="1">The sequence shown here is derived from an EMBL/GenBank/DDBJ whole genome shotgun (WGS) entry which is preliminary data.</text>
</comment>
<reference evidence="1 2" key="1">
    <citation type="submission" date="2024-01" db="EMBL/GenBank/DDBJ databases">
        <title>Hyphobacterium bacterium isolated from marine sediment.</title>
        <authorList>
            <person name="Zhao S."/>
        </authorList>
    </citation>
    <scope>NUCLEOTIDE SEQUENCE [LARGE SCALE GENOMIC DNA]</scope>
    <source>
        <strain evidence="1 2">Y60-23</strain>
    </source>
</reference>
<gene>
    <name evidence="1" type="ORF">V0U35_08965</name>
</gene>
<evidence type="ECO:0008006" key="3">
    <source>
        <dbReference type="Google" id="ProtNLM"/>
    </source>
</evidence>
<keyword evidence="2" id="KW-1185">Reference proteome</keyword>
<dbReference type="SUPFAM" id="SSF48371">
    <property type="entry name" value="ARM repeat"/>
    <property type="match status" value="1"/>
</dbReference>
<protein>
    <recommendedName>
        <fullName evidence="3">HEAT repeat domain-containing protein</fullName>
    </recommendedName>
</protein>
<dbReference type="EMBL" id="JAZDRO010000003">
    <property type="protein sequence ID" value="MEE2566809.1"/>
    <property type="molecule type" value="Genomic_DNA"/>
</dbReference>
<dbReference type="InterPro" id="IPR016024">
    <property type="entry name" value="ARM-type_fold"/>
</dbReference>
<dbReference type="RefSeq" id="WP_330196359.1">
    <property type="nucleotide sequence ID" value="NZ_JAZDRO010000003.1"/>
</dbReference>
<organism evidence="1 2">
    <name type="scientific">Hyphobacterium marinum</name>
    <dbReference type="NCBI Taxonomy" id="3116574"/>
    <lineage>
        <taxon>Bacteria</taxon>
        <taxon>Pseudomonadati</taxon>
        <taxon>Pseudomonadota</taxon>
        <taxon>Alphaproteobacteria</taxon>
        <taxon>Maricaulales</taxon>
        <taxon>Maricaulaceae</taxon>
        <taxon>Hyphobacterium</taxon>
    </lineage>
</organism>